<proteinExistence type="predicted"/>
<evidence type="ECO:0000313" key="1">
    <source>
        <dbReference type="EMBL" id="SFR74964.1"/>
    </source>
</evidence>
<evidence type="ECO:0000313" key="2">
    <source>
        <dbReference type="Proteomes" id="UP000214760"/>
    </source>
</evidence>
<sequence length="122" mass="13687">MKITAFYPQIISKDAYSAIKLFEALGFEQIPDNNGSGTFSFYAIRMKDCNGFSVDVIEAERMPGDRDCTAIRMNTDDFDATYQYLIGKGFRETGDFILNTPPCGKYVFLISPTGLLIDLCHI</sequence>
<dbReference type="InterPro" id="IPR029068">
    <property type="entry name" value="Glyas_Bleomycin-R_OHBP_Dase"/>
</dbReference>
<dbReference type="Gene3D" id="3.10.180.10">
    <property type="entry name" value="2,3-Dihydroxybiphenyl 1,2-Dioxygenase, domain 1"/>
    <property type="match status" value="1"/>
</dbReference>
<accession>A0A1I6J7L4</accession>
<dbReference type="SUPFAM" id="SSF54593">
    <property type="entry name" value="Glyoxalase/Bleomycin resistance protein/Dihydroxybiphenyl dioxygenase"/>
    <property type="match status" value="1"/>
</dbReference>
<dbReference type="Proteomes" id="UP000214760">
    <property type="component" value="Unassembled WGS sequence"/>
</dbReference>
<reference evidence="1 2" key="1">
    <citation type="submission" date="2016-10" db="EMBL/GenBank/DDBJ databases">
        <authorList>
            <person name="de Groot N.N."/>
        </authorList>
    </citation>
    <scope>NUCLEOTIDE SEQUENCE [LARGE SCALE GENOMIC DNA]</scope>
    <source>
        <strain evidence="1 2">F</strain>
    </source>
</reference>
<name>A0A1I6J7L4_9FIRM</name>
<dbReference type="EMBL" id="FOZC01000006">
    <property type="protein sequence ID" value="SFR74964.1"/>
    <property type="molecule type" value="Genomic_DNA"/>
</dbReference>
<dbReference type="AlphaFoldDB" id="A0A1I6J7L4"/>
<evidence type="ECO:0008006" key="3">
    <source>
        <dbReference type="Google" id="ProtNLM"/>
    </source>
</evidence>
<organism evidence="1 2">
    <name type="scientific">[Clostridium] aminophilum</name>
    <dbReference type="NCBI Taxonomy" id="1526"/>
    <lineage>
        <taxon>Bacteria</taxon>
        <taxon>Bacillati</taxon>
        <taxon>Bacillota</taxon>
        <taxon>Clostridia</taxon>
        <taxon>Lachnospirales</taxon>
        <taxon>Lachnospiraceae</taxon>
    </lineage>
</organism>
<dbReference type="RefSeq" id="WP_031472333.1">
    <property type="nucleotide sequence ID" value="NZ_FOZC01000006.1"/>
</dbReference>
<protein>
    <recommendedName>
        <fullName evidence="3">VOC domain-containing protein</fullName>
    </recommendedName>
</protein>
<gene>
    <name evidence="1" type="ORF">SAMN02910262_01257</name>
</gene>